<evidence type="ECO:0000256" key="3">
    <source>
        <dbReference type="ARBA" id="ARBA00022573"/>
    </source>
</evidence>
<name>A0A844G5A4_9BACT</name>
<comment type="pathway">
    <text evidence="1">Cofactor biosynthesis; adenosylcobalamin biosynthesis.</text>
</comment>
<evidence type="ECO:0000256" key="4">
    <source>
        <dbReference type="ARBA" id="ARBA00023235"/>
    </source>
</evidence>
<evidence type="ECO:0000256" key="1">
    <source>
        <dbReference type="ARBA" id="ARBA00004953"/>
    </source>
</evidence>
<gene>
    <name evidence="6" type="ORF">FYJ85_11580</name>
</gene>
<comment type="caution">
    <text evidence="6">The sequence shown here is derived from an EMBL/GenBank/DDBJ whole genome shotgun (WGS) entry which is preliminary data.</text>
</comment>
<dbReference type="UniPathway" id="UPA00148"/>
<accession>A0A844G5A4</accession>
<feature type="domain" description="Cobalamin biosynthesis precorrin-8X methylmutase CobH/CbiC" evidence="5">
    <location>
        <begin position="16"/>
        <end position="217"/>
    </location>
</feature>
<evidence type="ECO:0000259" key="5">
    <source>
        <dbReference type="Pfam" id="PF02570"/>
    </source>
</evidence>
<dbReference type="GO" id="GO:0009236">
    <property type="term" value="P:cobalamin biosynthetic process"/>
    <property type="evidence" value="ECO:0007669"/>
    <property type="project" value="UniProtKB-UniPathway"/>
</dbReference>
<keyword evidence="3" id="KW-0169">Cobalamin biosynthesis</keyword>
<dbReference type="RefSeq" id="WP_106054364.1">
    <property type="nucleotide sequence ID" value="NZ_CALXOB010000057.1"/>
</dbReference>
<evidence type="ECO:0000313" key="7">
    <source>
        <dbReference type="Proteomes" id="UP000435649"/>
    </source>
</evidence>
<comment type="similarity">
    <text evidence="2">Belongs to the CobH/CbiC family.</text>
</comment>
<dbReference type="Pfam" id="PF02570">
    <property type="entry name" value="CbiC"/>
    <property type="match status" value="1"/>
</dbReference>
<protein>
    <submittedName>
        <fullName evidence="6">Precorrin-8X methylmutase</fullName>
    </submittedName>
</protein>
<sequence>MNPFDSIVWDRDGGAIESESFRRIDAEADPRMRGRFSDAEWRVARRLVHTTADFSILPELEFSGGAVEAGLAALRRGARIYSDSNMIKSGLSIPKLKRFFPGYERESILCPVADPEVREYAAARGITRALAAVELHAPELEGAVFLCGNAPLALAGVVRLAVERGVVPALIVGMPVGFVNVVESKKLLDLVDIPFVRINGRRGGSPLAVAALHGMMEGELQ</sequence>
<dbReference type="InterPro" id="IPR003722">
    <property type="entry name" value="Cbl_synth_CobH/CbiC"/>
</dbReference>
<organism evidence="6 7">
    <name type="scientific">Victivallis lenta</name>
    <dbReference type="NCBI Taxonomy" id="2606640"/>
    <lineage>
        <taxon>Bacteria</taxon>
        <taxon>Pseudomonadati</taxon>
        <taxon>Lentisphaerota</taxon>
        <taxon>Lentisphaeria</taxon>
        <taxon>Victivallales</taxon>
        <taxon>Victivallaceae</taxon>
        <taxon>Victivallis</taxon>
    </lineage>
</organism>
<evidence type="ECO:0000313" key="6">
    <source>
        <dbReference type="EMBL" id="MST97678.1"/>
    </source>
</evidence>
<dbReference type="Proteomes" id="UP000435649">
    <property type="component" value="Unassembled WGS sequence"/>
</dbReference>
<proteinExistence type="inferred from homology"/>
<keyword evidence="4" id="KW-0413">Isomerase</keyword>
<dbReference type="PANTHER" id="PTHR43588:SF1">
    <property type="entry name" value="COBALT-PRECORRIN-8 METHYLMUTASE"/>
    <property type="match status" value="1"/>
</dbReference>
<dbReference type="SUPFAM" id="SSF63965">
    <property type="entry name" value="Precorrin-8X methylmutase CbiC/CobH"/>
    <property type="match status" value="1"/>
</dbReference>
<reference evidence="6 7" key="1">
    <citation type="submission" date="2019-08" db="EMBL/GenBank/DDBJ databases">
        <title>In-depth cultivation of the pig gut microbiome towards novel bacterial diversity and tailored functional studies.</title>
        <authorList>
            <person name="Wylensek D."/>
            <person name="Hitch T.C.A."/>
            <person name="Clavel T."/>
        </authorList>
    </citation>
    <scope>NUCLEOTIDE SEQUENCE [LARGE SCALE GENOMIC DNA]</scope>
    <source>
        <strain evidence="6 7">BBE-744-WT-12</strain>
    </source>
</reference>
<dbReference type="GO" id="GO:0016993">
    <property type="term" value="F:precorrin-8X methylmutase activity"/>
    <property type="evidence" value="ECO:0007669"/>
    <property type="project" value="InterPro"/>
</dbReference>
<dbReference type="InterPro" id="IPR036588">
    <property type="entry name" value="CobH/CbiC_sf"/>
</dbReference>
<dbReference type="Gene3D" id="3.40.50.10230">
    <property type="entry name" value="Cobalamin biosynthesis CobH/CbiC, precorrin-8X methylmutase"/>
    <property type="match status" value="1"/>
</dbReference>
<dbReference type="AlphaFoldDB" id="A0A844G5A4"/>
<keyword evidence="7" id="KW-1185">Reference proteome</keyword>
<dbReference type="PANTHER" id="PTHR43588">
    <property type="entry name" value="COBALT-PRECORRIN-8 METHYLMUTASE"/>
    <property type="match status" value="1"/>
</dbReference>
<evidence type="ECO:0000256" key="2">
    <source>
        <dbReference type="ARBA" id="ARBA00009774"/>
    </source>
</evidence>
<dbReference type="EMBL" id="VUNS01000011">
    <property type="protein sequence ID" value="MST97678.1"/>
    <property type="molecule type" value="Genomic_DNA"/>
</dbReference>